<comment type="caution">
    <text evidence="3">The sequence shown here is derived from an EMBL/GenBank/DDBJ whole genome shotgun (WGS) entry which is preliminary data.</text>
</comment>
<dbReference type="InterPro" id="IPR029058">
    <property type="entry name" value="AB_hydrolase_fold"/>
</dbReference>
<dbReference type="Pfam" id="PF12697">
    <property type="entry name" value="Abhydrolase_6"/>
    <property type="match status" value="1"/>
</dbReference>
<accession>A0ABX0UMX1</accession>
<evidence type="ECO:0000259" key="2">
    <source>
        <dbReference type="Pfam" id="PF12697"/>
    </source>
</evidence>
<gene>
    <name evidence="3" type="ORF">FHS68_002165</name>
</gene>
<dbReference type="RefSeq" id="WP_167269771.1">
    <property type="nucleotide sequence ID" value="NZ_JAASQJ010000002.1"/>
</dbReference>
<proteinExistence type="predicted"/>
<dbReference type="PANTHER" id="PTHR43798">
    <property type="entry name" value="MONOACYLGLYCEROL LIPASE"/>
    <property type="match status" value="1"/>
</dbReference>
<name>A0ABX0UMX1_9BACT</name>
<evidence type="ECO:0000313" key="3">
    <source>
        <dbReference type="EMBL" id="NIJ52995.1"/>
    </source>
</evidence>
<dbReference type="EMBL" id="JAASQJ010000002">
    <property type="protein sequence ID" value="NIJ52995.1"/>
    <property type="molecule type" value="Genomic_DNA"/>
</dbReference>
<organism evidence="3 4">
    <name type="scientific">Dyadobacter arcticus</name>
    <dbReference type="NCBI Taxonomy" id="1078754"/>
    <lineage>
        <taxon>Bacteria</taxon>
        <taxon>Pseudomonadati</taxon>
        <taxon>Bacteroidota</taxon>
        <taxon>Cytophagia</taxon>
        <taxon>Cytophagales</taxon>
        <taxon>Spirosomataceae</taxon>
        <taxon>Dyadobacter</taxon>
    </lineage>
</organism>
<dbReference type="SUPFAM" id="SSF53474">
    <property type="entry name" value="alpha/beta-Hydrolases"/>
    <property type="match status" value="1"/>
</dbReference>
<dbReference type="InterPro" id="IPR000073">
    <property type="entry name" value="AB_hydrolase_1"/>
</dbReference>
<protein>
    <submittedName>
        <fullName evidence="3">Pimeloyl-ACP methyl ester carboxylesterase</fullName>
    </submittedName>
</protein>
<dbReference type="Proteomes" id="UP001179181">
    <property type="component" value="Unassembled WGS sequence"/>
</dbReference>
<keyword evidence="1" id="KW-0378">Hydrolase</keyword>
<evidence type="ECO:0000256" key="1">
    <source>
        <dbReference type="ARBA" id="ARBA00022801"/>
    </source>
</evidence>
<dbReference type="InterPro" id="IPR050266">
    <property type="entry name" value="AB_hydrolase_sf"/>
</dbReference>
<evidence type="ECO:0000313" key="4">
    <source>
        <dbReference type="Proteomes" id="UP001179181"/>
    </source>
</evidence>
<reference evidence="3 4" key="1">
    <citation type="submission" date="2020-03" db="EMBL/GenBank/DDBJ databases">
        <title>Genomic Encyclopedia of Type Strains, Phase IV (KMG-IV): sequencing the most valuable type-strain genomes for metagenomic binning, comparative biology and taxonomic classification.</title>
        <authorList>
            <person name="Goeker M."/>
        </authorList>
    </citation>
    <scope>NUCLEOTIDE SEQUENCE [LARGE SCALE GENOMIC DNA]</scope>
    <source>
        <strain evidence="3 4">DSM 102865</strain>
    </source>
</reference>
<keyword evidence="4" id="KW-1185">Reference proteome</keyword>
<dbReference type="Gene3D" id="3.40.50.1820">
    <property type="entry name" value="alpha/beta hydrolase"/>
    <property type="match status" value="1"/>
</dbReference>
<sequence length="277" mass="29966">MQTVISKDGTQIAYEKLGKGPAVVLIVGALASRSDHAKLVQLLSPDFTVYNYDRRGRGDSGDNRPYSVEREVEDIEALIDEAGGSANVYGISSGACLALEATAALGDKVKNLAVYEPPYDEAEGEAEKWKEYSLKLDQLLAADRRSDAVEFHMKFVGASGIAILAMKVLPGWQGMKALAPTIAYDVKVVGENRSVPVERVARIKANTLVMDGGASIESMPFMRATADKLAKTIPNAQRRTIEGEGHNVGEKVLAPVIREFFHEENQPASYTGSILPQ</sequence>
<feature type="domain" description="AB hydrolase-1" evidence="2">
    <location>
        <begin position="23"/>
        <end position="248"/>
    </location>
</feature>
<dbReference type="PANTHER" id="PTHR43798:SF31">
    <property type="entry name" value="AB HYDROLASE SUPERFAMILY PROTEIN YCLE"/>
    <property type="match status" value="1"/>
</dbReference>